<sequence length="31" mass="3415">MTPTPDRGGEEVNHQMSIIKPSIIKPSIIKP</sequence>
<gene>
    <name evidence="2" type="ordered locus">Cwoe_3657</name>
</gene>
<accession>D3F1B1</accession>
<organism evidence="2 3">
    <name type="scientific">Conexibacter woesei (strain DSM 14684 / CCUG 47730 / CIP 108061 / JCM 11494 / NBRC 100937 / ID131577)</name>
    <dbReference type="NCBI Taxonomy" id="469383"/>
    <lineage>
        <taxon>Bacteria</taxon>
        <taxon>Bacillati</taxon>
        <taxon>Actinomycetota</taxon>
        <taxon>Thermoleophilia</taxon>
        <taxon>Solirubrobacterales</taxon>
        <taxon>Conexibacteraceae</taxon>
        <taxon>Conexibacter</taxon>
    </lineage>
</organism>
<name>D3F1B1_CONWI</name>
<protein>
    <submittedName>
        <fullName evidence="2">Uncharacterized protein</fullName>
    </submittedName>
</protein>
<dbReference type="STRING" id="469383.Cwoe_3657"/>
<keyword evidence="3" id="KW-1185">Reference proteome</keyword>
<evidence type="ECO:0000313" key="2">
    <source>
        <dbReference type="EMBL" id="ADB52074.1"/>
    </source>
</evidence>
<reference evidence="3" key="2">
    <citation type="submission" date="2010-01" db="EMBL/GenBank/DDBJ databases">
        <title>The complete genome of Conexibacter woesei DSM 14684.</title>
        <authorList>
            <consortium name="US DOE Joint Genome Institute (JGI-PGF)"/>
            <person name="Lucas S."/>
            <person name="Copeland A."/>
            <person name="Lapidus A."/>
            <person name="Glavina del Rio T."/>
            <person name="Dalin E."/>
            <person name="Tice H."/>
            <person name="Bruce D."/>
            <person name="Goodwin L."/>
            <person name="Pitluck S."/>
            <person name="Kyrpides N."/>
            <person name="Mavromatis K."/>
            <person name="Ivanova N."/>
            <person name="Mikhailova N."/>
            <person name="Chertkov O."/>
            <person name="Brettin T."/>
            <person name="Detter J.C."/>
            <person name="Han C."/>
            <person name="Larimer F."/>
            <person name="Land M."/>
            <person name="Hauser L."/>
            <person name="Markowitz V."/>
            <person name="Cheng J.-F."/>
            <person name="Hugenholtz P."/>
            <person name="Woyke T."/>
            <person name="Wu D."/>
            <person name="Pukall R."/>
            <person name="Steenblock K."/>
            <person name="Schneider S."/>
            <person name="Klenk H.-P."/>
            <person name="Eisen J.A."/>
        </authorList>
    </citation>
    <scope>NUCLEOTIDE SEQUENCE [LARGE SCALE GENOMIC DNA]</scope>
    <source>
        <strain evidence="3">DSM 14684 / CIP 108061 / JCM 11494 / NBRC 100937 / ID131577</strain>
    </source>
</reference>
<proteinExistence type="predicted"/>
<dbReference type="KEGG" id="cwo:Cwoe_3657"/>
<dbReference type="AlphaFoldDB" id="D3F1B1"/>
<dbReference type="HOGENOM" id="CLU_3395962_0_0_11"/>
<feature type="region of interest" description="Disordered" evidence="1">
    <location>
        <begin position="1"/>
        <end position="31"/>
    </location>
</feature>
<dbReference type="EMBL" id="CP001854">
    <property type="protein sequence ID" value="ADB52074.1"/>
    <property type="molecule type" value="Genomic_DNA"/>
</dbReference>
<evidence type="ECO:0000256" key="1">
    <source>
        <dbReference type="SAM" id="MobiDB-lite"/>
    </source>
</evidence>
<reference evidence="2 3" key="1">
    <citation type="journal article" date="2010" name="Stand. Genomic Sci.">
        <title>Complete genome sequence of Conexibacter woesei type strain (ID131577).</title>
        <authorList>
            <person name="Pukall R."/>
            <person name="Lapidus A."/>
            <person name="Glavina Del Rio T."/>
            <person name="Copeland A."/>
            <person name="Tice H."/>
            <person name="Cheng J.-F."/>
            <person name="Lucas S."/>
            <person name="Chen F."/>
            <person name="Nolan M."/>
            <person name="Bruce D."/>
            <person name="Goodwin L."/>
            <person name="Pitluck S."/>
            <person name="Mavromatis K."/>
            <person name="Ivanova N."/>
            <person name="Ovchinnikova G."/>
            <person name="Pati A."/>
            <person name="Chen A."/>
            <person name="Palaniappan K."/>
            <person name="Land M."/>
            <person name="Hauser L."/>
            <person name="Chang Y.-J."/>
            <person name="Jeffries C.D."/>
            <person name="Chain P."/>
            <person name="Meincke L."/>
            <person name="Sims D."/>
            <person name="Brettin T."/>
            <person name="Detter J.C."/>
            <person name="Rohde M."/>
            <person name="Goeker M."/>
            <person name="Bristow J."/>
            <person name="Eisen J.A."/>
            <person name="Markowitz V."/>
            <person name="Kyrpides N.C."/>
            <person name="Klenk H.-P."/>
            <person name="Hugenholtz P."/>
        </authorList>
    </citation>
    <scope>NUCLEOTIDE SEQUENCE [LARGE SCALE GENOMIC DNA]</scope>
    <source>
        <strain evidence="3">DSM 14684 / CIP 108061 / JCM 11494 / NBRC 100937 / ID131577</strain>
    </source>
</reference>
<dbReference type="Proteomes" id="UP000008229">
    <property type="component" value="Chromosome"/>
</dbReference>
<evidence type="ECO:0000313" key="3">
    <source>
        <dbReference type="Proteomes" id="UP000008229"/>
    </source>
</evidence>
<feature type="compositionally biased region" description="Low complexity" evidence="1">
    <location>
        <begin position="17"/>
        <end position="31"/>
    </location>
</feature>